<dbReference type="EnsemblBacteria" id="ADF61276">
    <property type="protein sequence ID" value="ADF61276"/>
    <property type="gene ID" value="ECL_01718"/>
</dbReference>
<keyword evidence="2" id="KW-1185">Reference proteome</keyword>
<evidence type="ECO:0000313" key="1">
    <source>
        <dbReference type="EMBL" id="ADF61276.1"/>
    </source>
</evidence>
<dbReference type="eggNOG" id="ENOG502ZCZ0">
    <property type="taxonomic scope" value="Bacteria"/>
</dbReference>
<dbReference type="STRING" id="716541.ECL_01718"/>
<dbReference type="KEGG" id="enc:ECL_01718"/>
<dbReference type="RefSeq" id="WP_013096348.1">
    <property type="nucleotide sequence ID" value="NC_014121.1"/>
</dbReference>
<accession>A0A0H3CIY8</accession>
<dbReference type="HOGENOM" id="CLU_2422288_0_0_6"/>
<proteinExistence type="predicted"/>
<gene>
    <name evidence="1" type="ordered locus">ECL_01718</name>
</gene>
<dbReference type="AlphaFoldDB" id="A0A0H3CIY8"/>
<evidence type="ECO:0000313" key="2">
    <source>
        <dbReference type="Proteomes" id="UP000002363"/>
    </source>
</evidence>
<organism evidence="1 2">
    <name type="scientific">Enterobacter cloacae subsp. cloacae (strain ATCC 13047 / DSM 30054 / NBRC 13535 / NCTC 10005 / WDCM 00083 / NCDC 279-56)</name>
    <dbReference type="NCBI Taxonomy" id="716541"/>
    <lineage>
        <taxon>Bacteria</taxon>
        <taxon>Pseudomonadati</taxon>
        <taxon>Pseudomonadota</taxon>
        <taxon>Gammaproteobacteria</taxon>
        <taxon>Enterobacterales</taxon>
        <taxon>Enterobacteriaceae</taxon>
        <taxon>Enterobacter</taxon>
        <taxon>Enterobacter cloacae complex</taxon>
    </lineage>
</organism>
<dbReference type="Proteomes" id="UP000002363">
    <property type="component" value="Chromosome"/>
</dbReference>
<dbReference type="EMBL" id="CP001918">
    <property type="protein sequence ID" value="ADF61276.1"/>
    <property type="molecule type" value="Genomic_DNA"/>
</dbReference>
<sequence length="91" mass="10048">MKILLSPQRADATVTYSAQGDVLTVTVDEKVHSFDFSNLQDEALTEFSSSLPICPLLFAKRTDDGVIVSALHYYGPEADEKEKVSTEIILQ</sequence>
<dbReference type="OrthoDB" id="8373799at2"/>
<name>A0A0H3CIY8_ENTCC</name>
<protein>
    <submittedName>
        <fullName evidence="1">Uncharacterized protein</fullName>
    </submittedName>
</protein>
<reference evidence="1 2" key="1">
    <citation type="journal article" date="2010" name="J. Bacteriol.">
        <title>Complete genome sequence of Enterobacter cloacae subsp. cloacae type strain ATCC 13047.</title>
        <authorList>
            <person name="Ren Y."/>
            <person name="Ren Y."/>
            <person name="Zhou Z."/>
            <person name="Guo X."/>
            <person name="Li Y."/>
            <person name="Feng L."/>
            <person name="Wang L."/>
        </authorList>
    </citation>
    <scope>NUCLEOTIDE SEQUENCE [LARGE SCALE GENOMIC DNA]</scope>
    <source>
        <strain evidence="2">ATCC 13047 / DSM 30054 / NBRC 13535 / NCTC 10005 / WDCM 00083 / NCDC 279-56</strain>
    </source>
</reference>